<evidence type="ECO:0000313" key="3">
    <source>
        <dbReference type="Proteomes" id="UP000244855"/>
    </source>
</evidence>
<feature type="compositionally biased region" description="Low complexity" evidence="1">
    <location>
        <begin position="188"/>
        <end position="203"/>
    </location>
</feature>
<dbReference type="PANTHER" id="PTHR43591:SF105">
    <property type="entry name" value="METHYLTRANSFERASE DOMAIN-CONTAINING PROTEIN-RELATED"/>
    <property type="match status" value="1"/>
</dbReference>
<protein>
    <recommendedName>
        <fullName evidence="4">S-adenosyl-L-methionine-dependent methyltransferase</fullName>
    </recommendedName>
</protein>
<name>A0A2V1DBT3_9PLEO</name>
<feature type="region of interest" description="Disordered" evidence="1">
    <location>
        <begin position="1"/>
        <end position="41"/>
    </location>
</feature>
<feature type="compositionally biased region" description="Pro residues" evidence="1">
    <location>
        <begin position="1"/>
        <end position="10"/>
    </location>
</feature>
<feature type="region of interest" description="Disordered" evidence="1">
    <location>
        <begin position="178"/>
        <end position="209"/>
    </location>
</feature>
<dbReference type="PANTHER" id="PTHR43591">
    <property type="entry name" value="METHYLTRANSFERASE"/>
    <property type="match status" value="1"/>
</dbReference>
<dbReference type="AlphaFoldDB" id="A0A2V1DBT3"/>
<dbReference type="STRING" id="97972.A0A2V1DBT3"/>
<dbReference type="Pfam" id="PF13489">
    <property type="entry name" value="Methyltransf_23"/>
    <property type="match status" value="1"/>
</dbReference>
<proteinExistence type="predicted"/>
<evidence type="ECO:0000256" key="1">
    <source>
        <dbReference type="SAM" id="MobiDB-lite"/>
    </source>
</evidence>
<dbReference type="SUPFAM" id="SSF53335">
    <property type="entry name" value="S-adenosyl-L-methionine-dependent methyltransferases"/>
    <property type="match status" value="1"/>
</dbReference>
<sequence length="456" mass="51688">MGEEPPPPPDELVRHHTGASHKRPRTNSASSAASAESLHSTRTLQNEDLEFIYENGRIYGNDSYFMPCDEAEQDRLALHHQIYLLALKGKLTTVKVTPAMHRILDLGTGPGHWAVAIAQQCPWAEVVGIDMAVWDIDTTEESAGDAEVKWEIDDLDVWGVDDVVDDLSLQLERQHLARDLSSRDPMDSPARQRAARASPSQSSITAPQTPAESAYDLYVLNPDEQPGWHFSDTYDFIHLRGMKGAFAYWEGVYDEIYKNLAPGGWIEVVDYHIELPGNDLTPSPSPSTSHPDHTNPQTDPQQQQPPAAADDEPFPFPTLATLHFALMQASVKSGRSLGTFYMHPTYLTDAGFKDVSTTYVNVPVGQWPDDEHQRRIGKLFLVDVMEMLEPNLMRLLTTYGDARRIWTRDEVADAIDKGKREILDWNRGMEEKRERGERRKWEWKTSFKWMKGRKPL</sequence>
<dbReference type="Gene3D" id="3.40.50.150">
    <property type="entry name" value="Vaccinia Virus protein VP39"/>
    <property type="match status" value="1"/>
</dbReference>
<reference evidence="2 3" key="1">
    <citation type="journal article" date="2018" name="Sci. Rep.">
        <title>Comparative genomics provides insights into the lifestyle and reveals functional heterogeneity of dark septate endophytic fungi.</title>
        <authorList>
            <person name="Knapp D.G."/>
            <person name="Nemeth J.B."/>
            <person name="Barry K."/>
            <person name="Hainaut M."/>
            <person name="Henrissat B."/>
            <person name="Johnson J."/>
            <person name="Kuo A."/>
            <person name="Lim J.H.P."/>
            <person name="Lipzen A."/>
            <person name="Nolan M."/>
            <person name="Ohm R.A."/>
            <person name="Tamas L."/>
            <person name="Grigoriev I.V."/>
            <person name="Spatafora J.W."/>
            <person name="Nagy L.G."/>
            <person name="Kovacs G.M."/>
        </authorList>
    </citation>
    <scope>NUCLEOTIDE SEQUENCE [LARGE SCALE GENOMIC DNA]</scope>
    <source>
        <strain evidence="2 3">DSE2036</strain>
    </source>
</reference>
<dbReference type="OrthoDB" id="2013972at2759"/>
<feature type="compositionally biased region" description="Basic residues" evidence="1">
    <location>
        <begin position="15"/>
        <end position="25"/>
    </location>
</feature>
<keyword evidence="3" id="KW-1185">Reference proteome</keyword>
<evidence type="ECO:0008006" key="4">
    <source>
        <dbReference type="Google" id="ProtNLM"/>
    </source>
</evidence>
<accession>A0A2V1DBT3</accession>
<dbReference type="Proteomes" id="UP000244855">
    <property type="component" value="Unassembled WGS sequence"/>
</dbReference>
<dbReference type="CDD" id="cd02440">
    <property type="entry name" value="AdoMet_MTases"/>
    <property type="match status" value="1"/>
</dbReference>
<gene>
    <name evidence="2" type="ORF">DM02DRAFT_601539</name>
</gene>
<organism evidence="2 3">
    <name type="scientific">Periconia macrospinosa</name>
    <dbReference type="NCBI Taxonomy" id="97972"/>
    <lineage>
        <taxon>Eukaryota</taxon>
        <taxon>Fungi</taxon>
        <taxon>Dikarya</taxon>
        <taxon>Ascomycota</taxon>
        <taxon>Pezizomycotina</taxon>
        <taxon>Dothideomycetes</taxon>
        <taxon>Pleosporomycetidae</taxon>
        <taxon>Pleosporales</taxon>
        <taxon>Massarineae</taxon>
        <taxon>Periconiaceae</taxon>
        <taxon>Periconia</taxon>
    </lineage>
</organism>
<evidence type="ECO:0000313" key="2">
    <source>
        <dbReference type="EMBL" id="PVH95003.1"/>
    </source>
</evidence>
<feature type="region of interest" description="Disordered" evidence="1">
    <location>
        <begin position="277"/>
        <end position="312"/>
    </location>
</feature>
<dbReference type="InterPro" id="IPR029063">
    <property type="entry name" value="SAM-dependent_MTases_sf"/>
</dbReference>
<dbReference type="EMBL" id="KZ805512">
    <property type="protein sequence ID" value="PVH95003.1"/>
    <property type="molecule type" value="Genomic_DNA"/>
</dbReference>
<feature type="compositionally biased region" description="Low complexity" evidence="1">
    <location>
        <begin position="286"/>
        <end position="308"/>
    </location>
</feature>
<dbReference type="GO" id="GO:0008168">
    <property type="term" value="F:methyltransferase activity"/>
    <property type="evidence" value="ECO:0007669"/>
    <property type="project" value="TreeGrafter"/>
</dbReference>